<dbReference type="EMBL" id="CP010803">
    <property type="protein sequence ID" value="AJY47804.1"/>
    <property type="molecule type" value="Genomic_DNA"/>
</dbReference>
<dbReference type="GO" id="GO:0003700">
    <property type="term" value="F:DNA-binding transcription factor activity"/>
    <property type="evidence" value="ECO:0007669"/>
    <property type="project" value="InterPro"/>
</dbReference>
<dbReference type="SUPFAM" id="SSF46785">
    <property type="entry name" value="Winged helix' DNA-binding domain"/>
    <property type="match status" value="1"/>
</dbReference>
<dbReference type="STRING" id="1486262.TM49_22400"/>
<evidence type="ECO:0000259" key="4">
    <source>
        <dbReference type="PROSITE" id="PS50949"/>
    </source>
</evidence>
<dbReference type="SMART" id="SM00345">
    <property type="entry name" value="HTH_GNTR"/>
    <property type="match status" value="1"/>
</dbReference>
<dbReference type="Pfam" id="PF07729">
    <property type="entry name" value="FCD"/>
    <property type="match status" value="1"/>
</dbReference>
<evidence type="ECO:0000313" key="5">
    <source>
        <dbReference type="EMBL" id="AJY47804.1"/>
    </source>
</evidence>
<dbReference type="CDD" id="cd07377">
    <property type="entry name" value="WHTH_GntR"/>
    <property type="match status" value="1"/>
</dbReference>
<organism evidence="5 6">
    <name type="scientific">Martelella endophytica</name>
    <dbReference type="NCBI Taxonomy" id="1486262"/>
    <lineage>
        <taxon>Bacteria</taxon>
        <taxon>Pseudomonadati</taxon>
        <taxon>Pseudomonadota</taxon>
        <taxon>Alphaproteobacteria</taxon>
        <taxon>Hyphomicrobiales</taxon>
        <taxon>Aurantimonadaceae</taxon>
        <taxon>Martelella</taxon>
    </lineage>
</organism>
<dbReference type="SUPFAM" id="SSF48008">
    <property type="entry name" value="GntR ligand-binding domain-like"/>
    <property type="match status" value="1"/>
</dbReference>
<sequence length="263" mass="29806">MANEDGMTEGTEFSLRRRGRLHSAVSSILESRILNGELKVGDRLGSESAIAKEFGVSTRAVREAVQELEVKGLVQRRHGERTEVVRDDVDGYLDTLAVTVQQRLSTDPDYLLQLMVVRRMLETEVVELLTEREVPLTEDVKAALEAMRVARDEEDFAGFVDADARFHLALVHATGNQMLMLIYDNLAGLINNVIHITSRVPTKSLQDAYQEHADIYDLIMRRDKDGSKLRLRAQIDNSADYLRQAIEKSNQKKAKKEDKNDRL</sequence>
<evidence type="ECO:0000313" key="6">
    <source>
        <dbReference type="Proteomes" id="UP000032611"/>
    </source>
</evidence>
<dbReference type="InterPro" id="IPR036390">
    <property type="entry name" value="WH_DNA-bd_sf"/>
</dbReference>
<keyword evidence="2" id="KW-0238">DNA-binding</keyword>
<dbReference type="KEGG" id="mey:TM49_22400"/>
<dbReference type="Gene3D" id="1.10.10.10">
    <property type="entry name" value="Winged helix-like DNA-binding domain superfamily/Winged helix DNA-binding domain"/>
    <property type="match status" value="1"/>
</dbReference>
<dbReference type="PROSITE" id="PS50949">
    <property type="entry name" value="HTH_GNTR"/>
    <property type="match status" value="1"/>
</dbReference>
<dbReference type="PANTHER" id="PTHR43537:SF5">
    <property type="entry name" value="UXU OPERON TRANSCRIPTIONAL REGULATOR"/>
    <property type="match status" value="1"/>
</dbReference>
<dbReference type="InterPro" id="IPR011711">
    <property type="entry name" value="GntR_C"/>
</dbReference>
<keyword evidence="1" id="KW-0805">Transcription regulation</keyword>
<dbReference type="AlphaFoldDB" id="A0A0D5LU88"/>
<dbReference type="Proteomes" id="UP000032611">
    <property type="component" value="Chromosome"/>
</dbReference>
<dbReference type="InterPro" id="IPR036388">
    <property type="entry name" value="WH-like_DNA-bd_sf"/>
</dbReference>
<dbReference type="InterPro" id="IPR000524">
    <property type="entry name" value="Tscrpt_reg_HTH_GntR"/>
</dbReference>
<dbReference type="Pfam" id="PF00392">
    <property type="entry name" value="GntR"/>
    <property type="match status" value="1"/>
</dbReference>
<reference evidence="5 6" key="1">
    <citation type="journal article" date="2015" name="Genome Announc.">
        <title>Complete genome sequence of Martelella endophytica YC6887, which has antifungal activity associated with a halophyte.</title>
        <authorList>
            <person name="Khan A."/>
            <person name="Khan H."/>
            <person name="Chung E.J."/>
            <person name="Hossain M.T."/>
            <person name="Chung Y.R."/>
        </authorList>
    </citation>
    <scope>NUCLEOTIDE SEQUENCE [LARGE SCALE GENOMIC DNA]</scope>
    <source>
        <strain evidence="5">YC6887</strain>
    </source>
</reference>
<dbReference type="PATRIC" id="fig|1486262.3.peg.4626"/>
<keyword evidence="6" id="KW-1185">Reference proteome</keyword>
<name>A0A0D5LU88_MAREN</name>
<protein>
    <recommendedName>
        <fullName evidence="4">HTH gntR-type domain-containing protein</fullName>
    </recommendedName>
</protein>
<dbReference type="HOGENOM" id="CLU_017584_9_4_5"/>
<gene>
    <name evidence="5" type="ORF">TM49_22400</name>
</gene>
<accession>A0A0D5LU88</accession>
<dbReference type="InterPro" id="IPR008920">
    <property type="entry name" value="TF_FadR/GntR_C"/>
</dbReference>
<keyword evidence="3" id="KW-0804">Transcription</keyword>
<dbReference type="GO" id="GO:0003677">
    <property type="term" value="F:DNA binding"/>
    <property type="evidence" value="ECO:0007669"/>
    <property type="project" value="UniProtKB-KW"/>
</dbReference>
<evidence type="ECO:0000256" key="3">
    <source>
        <dbReference type="ARBA" id="ARBA00023163"/>
    </source>
</evidence>
<dbReference type="PANTHER" id="PTHR43537">
    <property type="entry name" value="TRANSCRIPTIONAL REGULATOR, GNTR FAMILY"/>
    <property type="match status" value="1"/>
</dbReference>
<proteinExistence type="predicted"/>
<evidence type="ECO:0000256" key="1">
    <source>
        <dbReference type="ARBA" id="ARBA00023015"/>
    </source>
</evidence>
<feature type="domain" description="HTH gntR-type" evidence="4">
    <location>
        <begin position="19"/>
        <end position="87"/>
    </location>
</feature>
<dbReference type="SMART" id="SM00895">
    <property type="entry name" value="FCD"/>
    <property type="match status" value="1"/>
</dbReference>
<dbReference type="Gene3D" id="1.20.120.530">
    <property type="entry name" value="GntR ligand-binding domain-like"/>
    <property type="match status" value="1"/>
</dbReference>
<evidence type="ECO:0000256" key="2">
    <source>
        <dbReference type="ARBA" id="ARBA00023125"/>
    </source>
</evidence>